<dbReference type="AlphaFoldDB" id="A0A1Y2CAL7"/>
<evidence type="ECO:0000313" key="2">
    <source>
        <dbReference type="Proteomes" id="UP000193642"/>
    </source>
</evidence>
<reference evidence="1 2" key="1">
    <citation type="submission" date="2016-07" db="EMBL/GenBank/DDBJ databases">
        <title>Pervasive Adenine N6-methylation of Active Genes in Fungi.</title>
        <authorList>
            <consortium name="DOE Joint Genome Institute"/>
            <person name="Mondo S.J."/>
            <person name="Dannebaum R.O."/>
            <person name="Kuo R.C."/>
            <person name="Labutti K."/>
            <person name="Haridas S."/>
            <person name="Kuo A."/>
            <person name="Salamov A."/>
            <person name="Ahrendt S.R."/>
            <person name="Lipzen A."/>
            <person name="Sullivan W."/>
            <person name="Andreopoulos W.B."/>
            <person name="Clum A."/>
            <person name="Lindquist E."/>
            <person name="Daum C."/>
            <person name="Ramamoorthy G.K."/>
            <person name="Gryganskyi A."/>
            <person name="Culley D."/>
            <person name="Magnuson J.K."/>
            <person name="James T.Y."/>
            <person name="O'Malley M.A."/>
            <person name="Stajich J.E."/>
            <person name="Spatafora J.W."/>
            <person name="Visel A."/>
            <person name="Grigoriev I.V."/>
        </authorList>
    </citation>
    <scope>NUCLEOTIDE SEQUENCE [LARGE SCALE GENOMIC DNA]</scope>
    <source>
        <strain evidence="1 2">JEL800</strain>
    </source>
</reference>
<gene>
    <name evidence="1" type="ORF">BCR33DRAFT_717075</name>
</gene>
<accession>A0A1Y2CAL7</accession>
<comment type="caution">
    <text evidence="1">The sequence shown here is derived from an EMBL/GenBank/DDBJ whole genome shotgun (WGS) entry which is preliminary data.</text>
</comment>
<protein>
    <submittedName>
        <fullName evidence="1">Uncharacterized protein</fullName>
    </submittedName>
</protein>
<evidence type="ECO:0000313" key="1">
    <source>
        <dbReference type="EMBL" id="ORY43947.1"/>
    </source>
</evidence>
<dbReference type="Proteomes" id="UP000193642">
    <property type="component" value="Unassembled WGS sequence"/>
</dbReference>
<name>A0A1Y2CAL7_9FUNG</name>
<organism evidence="1 2">
    <name type="scientific">Rhizoclosmatium globosum</name>
    <dbReference type="NCBI Taxonomy" id="329046"/>
    <lineage>
        <taxon>Eukaryota</taxon>
        <taxon>Fungi</taxon>
        <taxon>Fungi incertae sedis</taxon>
        <taxon>Chytridiomycota</taxon>
        <taxon>Chytridiomycota incertae sedis</taxon>
        <taxon>Chytridiomycetes</taxon>
        <taxon>Chytridiales</taxon>
        <taxon>Chytriomycetaceae</taxon>
        <taxon>Rhizoclosmatium</taxon>
    </lineage>
</organism>
<sequence length="140" mass="15199">MSVTFNGGTFERYAVSAQDCYADFAVANPTPAQLRCLTFSLPATVTVPSDDYNKNNALVNQMTFVDTSPACGGSDLLSRLSTAYGYNASGLLIGGRFNEQAEPVDVLYLEGKFNVSKPIGTKRRELSTNCAIQWIPTNRL</sequence>
<feature type="non-terminal residue" evidence="1">
    <location>
        <position position="140"/>
    </location>
</feature>
<keyword evidence="2" id="KW-1185">Reference proteome</keyword>
<dbReference type="OrthoDB" id="10376797at2759"/>
<proteinExistence type="predicted"/>
<dbReference type="EMBL" id="MCGO01000023">
    <property type="protein sequence ID" value="ORY43947.1"/>
    <property type="molecule type" value="Genomic_DNA"/>
</dbReference>